<evidence type="ECO:0000259" key="2">
    <source>
        <dbReference type="SMART" id="SM00347"/>
    </source>
</evidence>
<dbReference type="PANTHER" id="PTHR33164:SF57">
    <property type="entry name" value="MARR-FAMILY TRANSCRIPTIONAL REGULATOR"/>
    <property type="match status" value="1"/>
</dbReference>
<dbReference type="PANTHER" id="PTHR33164">
    <property type="entry name" value="TRANSCRIPTIONAL REGULATOR, MARR FAMILY"/>
    <property type="match status" value="1"/>
</dbReference>
<dbReference type="RefSeq" id="WP_127191884.1">
    <property type="nucleotide sequence ID" value="NZ_RZNY01000006.1"/>
</dbReference>
<dbReference type="InterPro" id="IPR039422">
    <property type="entry name" value="MarR/SlyA-like"/>
</dbReference>
<dbReference type="OrthoDB" id="2404954at2"/>
<dbReference type="SMART" id="SM00347">
    <property type="entry name" value="HTH_MARR"/>
    <property type="match status" value="1"/>
</dbReference>
<dbReference type="GO" id="GO:0003700">
    <property type="term" value="F:DNA-binding transcription factor activity"/>
    <property type="evidence" value="ECO:0007669"/>
    <property type="project" value="InterPro"/>
</dbReference>
<sequence length="138" mass="16061">MKNYIQHLDLIDLLSEKHSYLRKKISEKSVDEINKTESHILAMLEVYERLSISELSRIIGISRQGTHKNVQGLLVNEYVEGVVVDGNLRDKHIVLTEKGIQCCERLRVVRQQLVQQIEDKIGKEQVDSLKNILKQEWL</sequence>
<dbReference type="Pfam" id="PF12802">
    <property type="entry name" value="MarR_2"/>
    <property type="match status" value="1"/>
</dbReference>
<dbReference type="SUPFAM" id="SSF46785">
    <property type="entry name" value="Winged helix' DNA-binding domain"/>
    <property type="match status" value="1"/>
</dbReference>
<dbReference type="InterPro" id="IPR036390">
    <property type="entry name" value="WH_DNA-bd_sf"/>
</dbReference>
<evidence type="ECO:0000313" key="4">
    <source>
        <dbReference type="Proteomes" id="UP000279446"/>
    </source>
</evidence>
<keyword evidence="1" id="KW-0238">DNA-binding</keyword>
<gene>
    <name evidence="3" type="ORF">EJP82_09875</name>
</gene>
<dbReference type="EMBL" id="RZNY01000006">
    <property type="protein sequence ID" value="RUT46999.1"/>
    <property type="molecule type" value="Genomic_DNA"/>
</dbReference>
<dbReference type="GO" id="GO:0003677">
    <property type="term" value="F:DNA binding"/>
    <property type="evidence" value="ECO:0007669"/>
    <property type="project" value="UniProtKB-KW"/>
</dbReference>
<keyword evidence="4" id="KW-1185">Reference proteome</keyword>
<dbReference type="AlphaFoldDB" id="A0A3S1K9J5"/>
<dbReference type="InterPro" id="IPR036388">
    <property type="entry name" value="WH-like_DNA-bd_sf"/>
</dbReference>
<dbReference type="GO" id="GO:0006950">
    <property type="term" value="P:response to stress"/>
    <property type="evidence" value="ECO:0007669"/>
    <property type="project" value="TreeGrafter"/>
</dbReference>
<organism evidence="3 4">
    <name type="scientific">Paenibacillus anaericanus</name>
    <dbReference type="NCBI Taxonomy" id="170367"/>
    <lineage>
        <taxon>Bacteria</taxon>
        <taxon>Bacillati</taxon>
        <taxon>Bacillota</taxon>
        <taxon>Bacilli</taxon>
        <taxon>Bacillales</taxon>
        <taxon>Paenibacillaceae</taxon>
        <taxon>Paenibacillus</taxon>
    </lineage>
</organism>
<accession>A0A3S1K9J5</accession>
<evidence type="ECO:0000313" key="3">
    <source>
        <dbReference type="EMBL" id="RUT46999.1"/>
    </source>
</evidence>
<dbReference type="Proteomes" id="UP000279446">
    <property type="component" value="Unassembled WGS sequence"/>
</dbReference>
<feature type="domain" description="HTH marR-type" evidence="2">
    <location>
        <begin position="26"/>
        <end position="126"/>
    </location>
</feature>
<name>A0A3S1K9J5_9BACL</name>
<evidence type="ECO:0000256" key="1">
    <source>
        <dbReference type="ARBA" id="ARBA00023125"/>
    </source>
</evidence>
<reference evidence="3 4" key="1">
    <citation type="submission" date="2018-12" db="EMBL/GenBank/DDBJ databases">
        <authorList>
            <person name="Sun L."/>
            <person name="Chen Z."/>
        </authorList>
    </citation>
    <scope>NUCLEOTIDE SEQUENCE [LARGE SCALE GENOMIC DNA]</scope>
    <source>
        <strain evidence="3 4">DSM 15890</strain>
    </source>
</reference>
<dbReference type="Gene3D" id="1.10.10.10">
    <property type="entry name" value="Winged helix-like DNA-binding domain superfamily/Winged helix DNA-binding domain"/>
    <property type="match status" value="1"/>
</dbReference>
<comment type="caution">
    <text evidence="3">The sequence shown here is derived from an EMBL/GenBank/DDBJ whole genome shotgun (WGS) entry which is preliminary data.</text>
</comment>
<dbReference type="InterPro" id="IPR000835">
    <property type="entry name" value="HTH_MarR-typ"/>
</dbReference>
<protein>
    <submittedName>
        <fullName evidence="3">MarR family transcriptional regulator</fullName>
    </submittedName>
</protein>
<proteinExistence type="predicted"/>